<dbReference type="Gene3D" id="2.40.160.20">
    <property type="match status" value="1"/>
</dbReference>
<organism evidence="1 2">
    <name type="scientific">Persicitalea jodogahamensis</name>
    <dbReference type="NCBI Taxonomy" id="402147"/>
    <lineage>
        <taxon>Bacteria</taxon>
        <taxon>Pseudomonadati</taxon>
        <taxon>Bacteroidota</taxon>
        <taxon>Cytophagia</taxon>
        <taxon>Cytophagales</taxon>
        <taxon>Spirosomataceae</taxon>
        <taxon>Persicitalea</taxon>
    </lineage>
</organism>
<dbReference type="Proteomes" id="UP000598271">
    <property type="component" value="Unassembled WGS sequence"/>
</dbReference>
<evidence type="ECO:0000313" key="1">
    <source>
        <dbReference type="EMBL" id="GHB52172.1"/>
    </source>
</evidence>
<dbReference type="InterPro" id="IPR011250">
    <property type="entry name" value="OMP/PagP_B-barrel"/>
</dbReference>
<dbReference type="EMBL" id="BMXF01000001">
    <property type="protein sequence ID" value="GHB52172.1"/>
    <property type="molecule type" value="Genomic_DNA"/>
</dbReference>
<protein>
    <submittedName>
        <fullName evidence="1">Uncharacterized protein</fullName>
    </submittedName>
</protein>
<sequence length="374" mass="42454">MATANFGNQSSARIVIGGTHFWGHADFYVAFPIANLRFPAAESLQKVSYNQGVETGFRVFPWALNAGKLRPFAGMSFKSLNYAQVSNEPNKDYAQVPWVAKMIFPYQAGFAYSGRQFLVQAGVNYQRRTDYHYPVSRTQYGDLTLSPWSFNLGMSYLINTNGGLGSARGAKLIKSRTRQLAATNHLDSWYVGIGPSGTFEISKSEYVKDKYPYLEQSSPGAFIPDIAAGRYFHKPDLNVGISYRRLRYGSSGYNTSLSYSRRSYTLEAYKFLGDYHGFVPFVGPTLAYEDLKFTDKNDGDTDTFGQKKIALGLIFGWDIRISRSETWLLRTNLRYTPNLHLKAEGEKVMFDQMEFNFIQFVWFAGRRNALKNIH</sequence>
<accession>A0A8J3D0N8</accession>
<gene>
    <name evidence="1" type="ORF">GCM10007390_01010</name>
</gene>
<dbReference type="SUPFAM" id="SSF56925">
    <property type="entry name" value="OMPA-like"/>
    <property type="match status" value="1"/>
</dbReference>
<comment type="caution">
    <text evidence="1">The sequence shown here is derived from an EMBL/GenBank/DDBJ whole genome shotgun (WGS) entry which is preliminary data.</text>
</comment>
<dbReference type="AlphaFoldDB" id="A0A8J3D0N8"/>
<keyword evidence="2" id="KW-1185">Reference proteome</keyword>
<reference evidence="1 2" key="1">
    <citation type="journal article" date="2014" name="Int. J. Syst. Evol. Microbiol.">
        <title>Complete genome sequence of Corynebacterium casei LMG S-19264T (=DSM 44701T), isolated from a smear-ripened cheese.</title>
        <authorList>
            <consortium name="US DOE Joint Genome Institute (JGI-PGF)"/>
            <person name="Walter F."/>
            <person name="Albersmeier A."/>
            <person name="Kalinowski J."/>
            <person name="Ruckert C."/>
        </authorList>
    </citation>
    <scope>NUCLEOTIDE SEQUENCE [LARGE SCALE GENOMIC DNA]</scope>
    <source>
        <strain evidence="1 2">KCTC 12866</strain>
    </source>
</reference>
<name>A0A8J3D0N8_9BACT</name>
<proteinExistence type="predicted"/>
<evidence type="ECO:0000313" key="2">
    <source>
        <dbReference type="Proteomes" id="UP000598271"/>
    </source>
</evidence>